<dbReference type="EMBL" id="DS113187">
    <property type="protein sequence ID" value="EAY21948.1"/>
    <property type="molecule type" value="Genomic_DNA"/>
</dbReference>
<dbReference type="AlphaFoldDB" id="A2DCL1"/>
<proteinExistence type="predicted"/>
<accession>A2DCL1</accession>
<gene>
    <name evidence="2" type="ORF">TVAG_250080</name>
</gene>
<protein>
    <submittedName>
        <fullName evidence="2">Uncharacterized protein</fullName>
    </submittedName>
</protein>
<dbReference type="InParanoid" id="A2DCL1"/>
<reference evidence="2" key="1">
    <citation type="submission" date="2006-10" db="EMBL/GenBank/DDBJ databases">
        <authorList>
            <person name="Amadeo P."/>
            <person name="Zhao Q."/>
            <person name="Wortman J."/>
            <person name="Fraser-Liggett C."/>
            <person name="Carlton J."/>
        </authorList>
    </citation>
    <scope>NUCLEOTIDE SEQUENCE</scope>
    <source>
        <strain evidence="2">G3</strain>
    </source>
</reference>
<evidence type="ECO:0000256" key="1">
    <source>
        <dbReference type="SAM" id="MobiDB-lite"/>
    </source>
</evidence>
<organism evidence="2 3">
    <name type="scientific">Trichomonas vaginalis (strain ATCC PRA-98 / G3)</name>
    <dbReference type="NCBI Taxonomy" id="412133"/>
    <lineage>
        <taxon>Eukaryota</taxon>
        <taxon>Metamonada</taxon>
        <taxon>Parabasalia</taxon>
        <taxon>Trichomonadida</taxon>
        <taxon>Trichomonadidae</taxon>
        <taxon>Trichomonas</taxon>
    </lineage>
</organism>
<dbReference type="VEuPathDB" id="TrichDB:TVAGG3_0956220"/>
<evidence type="ECO:0000313" key="2">
    <source>
        <dbReference type="EMBL" id="EAY21948.1"/>
    </source>
</evidence>
<dbReference type="KEGG" id="tva:5467500"/>
<keyword evidence="3" id="KW-1185">Reference proteome</keyword>
<dbReference type="VEuPathDB" id="TrichDB:TVAG_003450"/>
<sequence>MRKFWHIRRIHTVSNQLQPIIRRQYKKLPDPIYPPPPDNSILETEEKPKEI</sequence>
<dbReference type="RefSeq" id="XP_001582934.1">
    <property type="nucleotide sequence ID" value="XM_001582884.1"/>
</dbReference>
<reference evidence="2" key="2">
    <citation type="journal article" date="2007" name="Science">
        <title>Draft genome sequence of the sexually transmitted pathogen Trichomonas vaginalis.</title>
        <authorList>
            <person name="Carlton J.M."/>
            <person name="Hirt R.P."/>
            <person name="Silva J.C."/>
            <person name="Delcher A.L."/>
            <person name="Schatz M."/>
            <person name="Zhao Q."/>
            <person name="Wortman J.R."/>
            <person name="Bidwell S.L."/>
            <person name="Alsmark U.C.M."/>
            <person name="Besteiro S."/>
            <person name="Sicheritz-Ponten T."/>
            <person name="Noel C.J."/>
            <person name="Dacks J.B."/>
            <person name="Foster P.G."/>
            <person name="Simillion C."/>
            <person name="Van de Peer Y."/>
            <person name="Miranda-Saavedra D."/>
            <person name="Barton G.J."/>
            <person name="Westrop G.D."/>
            <person name="Mueller S."/>
            <person name="Dessi D."/>
            <person name="Fiori P.L."/>
            <person name="Ren Q."/>
            <person name="Paulsen I."/>
            <person name="Zhang H."/>
            <person name="Bastida-Corcuera F.D."/>
            <person name="Simoes-Barbosa A."/>
            <person name="Brown M.T."/>
            <person name="Hayes R.D."/>
            <person name="Mukherjee M."/>
            <person name="Okumura C.Y."/>
            <person name="Schneider R."/>
            <person name="Smith A.J."/>
            <person name="Vanacova S."/>
            <person name="Villalvazo M."/>
            <person name="Haas B.J."/>
            <person name="Pertea M."/>
            <person name="Feldblyum T.V."/>
            <person name="Utterback T.R."/>
            <person name="Shu C.L."/>
            <person name="Osoegawa K."/>
            <person name="de Jong P.J."/>
            <person name="Hrdy I."/>
            <person name="Horvathova L."/>
            <person name="Zubacova Z."/>
            <person name="Dolezal P."/>
            <person name="Malik S.B."/>
            <person name="Logsdon J.M. Jr."/>
            <person name="Henze K."/>
            <person name="Gupta A."/>
            <person name="Wang C.C."/>
            <person name="Dunne R.L."/>
            <person name="Upcroft J.A."/>
            <person name="Upcroft P."/>
            <person name="White O."/>
            <person name="Salzberg S.L."/>
            <person name="Tang P."/>
            <person name="Chiu C.-H."/>
            <person name="Lee Y.-S."/>
            <person name="Embley T.M."/>
            <person name="Coombs G.H."/>
            <person name="Mottram J.C."/>
            <person name="Tachezy J."/>
            <person name="Fraser-Liggett C.M."/>
            <person name="Johnson P.J."/>
        </authorList>
    </citation>
    <scope>NUCLEOTIDE SEQUENCE [LARGE SCALE GENOMIC DNA]</scope>
    <source>
        <strain evidence="2">G3</strain>
    </source>
</reference>
<feature type="region of interest" description="Disordered" evidence="1">
    <location>
        <begin position="28"/>
        <end position="51"/>
    </location>
</feature>
<evidence type="ECO:0000313" key="3">
    <source>
        <dbReference type="Proteomes" id="UP000001542"/>
    </source>
</evidence>
<name>A2DCL1_TRIV3</name>
<dbReference type="Proteomes" id="UP000001542">
    <property type="component" value="Unassembled WGS sequence"/>
</dbReference>